<feature type="region of interest" description="Disordered" evidence="1">
    <location>
        <begin position="1"/>
        <end position="55"/>
    </location>
</feature>
<evidence type="ECO:0000313" key="3">
    <source>
        <dbReference type="Proteomes" id="UP000799437"/>
    </source>
</evidence>
<dbReference type="AlphaFoldDB" id="A0A6A6WCR3"/>
<protein>
    <submittedName>
        <fullName evidence="2">Uncharacterized protein</fullName>
    </submittedName>
</protein>
<dbReference type="EMBL" id="ML996569">
    <property type="protein sequence ID" value="KAF2759750.1"/>
    <property type="molecule type" value="Genomic_DNA"/>
</dbReference>
<dbReference type="RefSeq" id="XP_033602201.1">
    <property type="nucleotide sequence ID" value="XM_033745362.1"/>
</dbReference>
<feature type="compositionally biased region" description="Pro residues" evidence="1">
    <location>
        <begin position="30"/>
        <end position="42"/>
    </location>
</feature>
<reference evidence="2" key="1">
    <citation type="journal article" date="2020" name="Stud. Mycol.">
        <title>101 Dothideomycetes genomes: a test case for predicting lifestyles and emergence of pathogens.</title>
        <authorList>
            <person name="Haridas S."/>
            <person name="Albert R."/>
            <person name="Binder M."/>
            <person name="Bloem J."/>
            <person name="Labutti K."/>
            <person name="Salamov A."/>
            <person name="Andreopoulos B."/>
            <person name="Baker S."/>
            <person name="Barry K."/>
            <person name="Bills G."/>
            <person name="Bluhm B."/>
            <person name="Cannon C."/>
            <person name="Castanera R."/>
            <person name="Culley D."/>
            <person name="Daum C."/>
            <person name="Ezra D."/>
            <person name="Gonzalez J."/>
            <person name="Henrissat B."/>
            <person name="Kuo A."/>
            <person name="Liang C."/>
            <person name="Lipzen A."/>
            <person name="Lutzoni F."/>
            <person name="Magnuson J."/>
            <person name="Mondo S."/>
            <person name="Nolan M."/>
            <person name="Ohm R."/>
            <person name="Pangilinan J."/>
            <person name="Park H.-J."/>
            <person name="Ramirez L."/>
            <person name="Alfaro M."/>
            <person name="Sun H."/>
            <person name="Tritt A."/>
            <person name="Yoshinaga Y."/>
            <person name="Zwiers L.-H."/>
            <person name="Turgeon B."/>
            <person name="Goodwin S."/>
            <person name="Spatafora J."/>
            <person name="Crous P."/>
            <person name="Grigoriev I."/>
        </authorList>
    </citation>
    <scope>NUCLEOTIDE SEQUENCE</scope>
    <source>
        <strain evidence="2">CBS 121739</strain>
    </source>
</reference>
<organism evidence="2 3">
    <name type="scientific">Pseudovirgaria hyperparasitica</name>
    <dbReference type="NCBI Taxonomy" id="470096"/>
    <lineage>
        <taxon>Eukaryota</taxon>
        <taxon>Fungi</taxon>
        <taxon>Dikarya</taxon>
        <taxon>Ascomycota</taxon>
        <taxon>Pezizomycotina</taxon>
        <taxon>Dothideomycetes</taxon>
        <taxon>Dothideomycetes incertae sedis</taxon>
        <taxon>Acrospermales</taxon>
        <taxon>Acrospermaceae</taxon>
        <taxon>Pseudovirgaria</taxon>
    </lineage>
</organism>
<gene>
    <name evidence="2" type="ORF">EJ05DRAFT_484664</name>
</gene>
<proteinExistence type="predicted"/>
<evidence type="ECO:0000256" key="1">
    <source>
        <dbReference type="SAM" id="MobiDB-lite"/>
    </source>
</evidence>
<dbReference type="Proteomes" id="UP000799437">
    <property type="component" value="Unassembled WGS sequence"/>
</dbReference>
<sequence length="303" mass="33749">MPNHRGQDEAISPAPRSSKYSLWQRTPKYQTPPPRAPYPPSHPNLFGPYPATSKPDQGAIHIHAPTQQNPAYAFTFDLQPHDGLTRGTHLQLQYALTADGHGINLSTQPRPWKSFKIQNTGAAHPCDFVYTTNIIDNVAFILITICYAGDAPPPPHDQKIYSEDLYFHGLVWGEDKEGTGNAPFRAVYMVYDGIMNNVIADAMKDAYDLASRFYGVDGHLIWCEKRGDTGYDEAMEAASAKVLGTTFGRAAVRMVEKFGARAEMKGLGVRSVRVGVERMCPTPDRFMIVTLMEKGSSRVERFR</sequence>
<name>A0A6A6WCR3_9PEZI</name>
<evidence type="ECO:0000313" key="2">
    <source>
        <dbReference type="EMBL" id="KAF2759750.1"/>
    </source>
</evidence>
<accession>A0A6A6WCR3</accession>
<keyword evidence="3" id="KW-1185">Reference proteome</keyword>
<dbReference type="GeneID" id="54486416"/>